<evidence type="ECO:0000313" key="16">
    <source>
        <dbReference type="Proteomes" id="UP001266357"/>
    </source>
</evidence>
<evidence type="ECO:0000256" key="2">
    <source>
        <dbReference type="ARBA" id="ARBA00000711"/>
    </source>
</evidence>
<evidence type="ECO:0000256" key="13">
    <source>
        <dbReference type="ARBA" id="ARBA00023134"/>
    </source>
</evidence>
<dbReference type="NCBIfam" id="NF004469">
    <property type="entry name" value="PRK05800.1"/>
    <property type="match status" value="1"/>
</dbReference>
<comment type="catalytic activity">
    <reaction evidence="1 14">
        <text>adenosylcob(III)inamide + ATP = adenosylcob(III)inamide phosphate + ADP + H(+)</text>
        <dbReference type="Rhea" id="RHEA:15769"/>
        <dbReference type="ChEBI" id="CHEBI:2480"/>
        <dbReference type="ChEBI" id="CHEBI:15378"/>
        <dbReference type="ChEBI" id="CHEBI:30616"/>
        <dbReference type="ChEBI" id="CHEBI:58502"/>
        <dbReference type="ChEBI" id="CHEBI:456216"/>
        <dbReference type="EC" id="2.7.1.156"/>
    </reaction>
</comment>
<comment type="catalytic activity">
    <reaction evidence="3">
        <text>adenosylcob(III)inamide + GTP = adenosylcob(III)inamide phosphate + GDP + H(+)</text>
        <dbReference type="Rhea" id="RHEA:15765"/>
        <dbReference type="ChEBI" id="CHEBI:2480"/>
        <dbReference type="ChEBI" id="CHEBI:15378"/>
        <dbReference type="ChEBI" id="CHEBI:37565"/>
        <dbReference type="ChEBI" id="CHEBI:58189"/>
        <dbReference type="ChEBI" id="CHEBI:58502"/>
        <dbReference type="EC" id="2.7.1.156"/>
    </reaction>
</comment>
<keyword evidence="9 14" id="KW-0808">Transferase</keyword>
<keyword evidence="12 14" id="KW-0067">ATP-binding</keyword>
<sequence length="201" mass="22484">MLHLVLGGARSGKSSFSEQWIQAQRGKEQQLPIYVATAQALDEEMQQRIIHHQQQRIAFEWQLIECPLHLTDLLVELDNKQLALSDEPRFVLVDCLTLWLSNHLMVALEQSQDDNPITDYLTNKITELIDVLTEHSATIMLVANEVGLGVVPLGKPSRLFVDHAGWLNQQLAKVAEQVTLVTAGIPLTLKSSKNAKVNYSG</sequence>
<evidence type="ECO:0000256" key="8">
    <source>
        <dbReference type="ARBA" id="ARBA00022573"/>
    </source>
</evidence>
<dbReference type="EC" id="2.7.7.62" evidence="14"/>
<dbReference type="SUPFAM" id="SSF52540">
    <property type="entry name" value="P-loop containing nucleoside triphosphate hydrolases"/>
    <property type="match status" value="1"/>
</dbReference>
<evidence type="ECO:0000256" key="4">
    <source>
        <dbReference type="ARBA" id="ARBA00003889"/>
    </source>
</evidence>
<proteinExistence type="inferred from homology"/>
<dbReference type="Proteomes" id="UP001266357">
    <property type="component" value="Unassembled WGS sequence"/>
</dbReference>
<dbReference type="PANTHER" id="PTHR34848:SF1">
    <property type="entry name" value="BIFUNCTIONAL ADENOSYLCOBALAMIN BIOSYNTHESIS PROTEIN COBU"/>
    <property type="match status" value="1"/>
</dbReference>
<name>A0ABU2ZYQ8_9GAMM</name>
<evidence type="ECO:0000256" key="5">
    <source>
        <dbReference type="ARBA" id="ARBA00004692"/>
    </source>
</evidence>
<keyword evidence="8 14" id="KW-0169">Cobalamin biosynthesis</keyword>
<comment type="catalytic activity">
    <reaction evidence="2 14">
        <text>adenosylcob(III)inamide phosphate + GTP + H(+) = adenosylcob(III)inamide-GDP + diphosphate</text>
        <dbReference type="Rhea" id="RHEA:22712"/>
        <dbReference type="ChEBI" id="CHEBI:15378"/>
        <dbReference type="ChEBI" id="CHEBI:33019"/>
        <dbReference type="ChEBI" id="CHEBI:37565"/>
        <dbReference type="ChEBI" id="CHEBI:58502"/>
        <dbReference type="ChEBI" id="CHEBI:60487"/>
        <dbReference type="EC" id="2.7.7.62"/>
    </reaction>
</comment>
<evidence type="ECO:0000313" key="15">
    <source>
        <dbReference type="EMBL" id="MDT0603056.1"/>
    </source>
</evidence>
<dbReference type="EMBL" id="JAVRIF010000002">
    <property type="protein sequence ID" value="MDT0603056.1"/>
    <property type="molecule type" value="Genomic_DNA"/>
</dbReference>
<dbReference type="Gene3D" id="3.40.50.300">
    <property type="entry name" value="P-loop containing nucleotide triphosphate hydrolases"/>
    <property type="match status" value="1"/>
</dbReference>
<dbReference type="Pfam" id="PF02283">
    <property type="entry name" value="CobU"/>
    <property type="match status" value="1"/>
</dbReference>
<gene>
    <name evidence="15" type="primary">cobU</name>
    <name evidence="15" type="ORF">RM573_05570</name>
</gene>
<protein>
    <recommendedName>
        <fullName evidence="14">Bifunctional adenosylcobalamin biosynthesis protein</fullName>
        <ecNumber evidence="14">2.7.1.156</ecNumber>
        <ecNumber evidence="14">2.7.7.62</ecNumber>
    </recommendedName>
</protein>
<keyword evidence="15" id="KW-0548">Nucleotidyltransferase</keyword>
<dbReference type="CDD" id="cd00544">
    <property type="entry name" value="CobU"/>
    <property type="match status" value="1"/>
</dbReference>
<dbReference type="PIRSF" id="PIRSF006135">
    <property type="entry name" value="CobU"/>
    <property type="match status" value="1"/>
</dbReference>
<dbReference type="GO" id="GO:0043752">
    <property type="term" value="F:adenosylcobinamide kinase activity"/>
    <property type="evidence" value="ECO:0007669"/>
    <property type="project" value="UniProtKB-EC"/>
</dbReference>
<keyword evidence="13 14" id="KW-0342">GTP-binding</keyword>
<comment type="pathway">
    <text evidence="5 14">Cofactor biosynthesis; adenosylcobalamin biosynthesis; adenosylcobalamin from cob(II)yrinate a,c-diamide: step 6/7.</text>
</comment>
<keyword evidence="10 14" id="KW-0547">Nucleotide-binding</keyword>
<evidence type="ECO:0000256" key="7">
    <source>
        <dbReference type="ARBA" id="ARBA00007490"/>
    </source>
</evidence>
<comment type="pathway">
    <text evidence="6 14">Cofactor biosynthesis; adenosylcobalamin biosynthesis; adenosylcobalamin from cob(II)yrinate a,c-diamide: step 5/7.</text>
</comment>
<dbReference type="PANTHER" id="PTHR34848">
    <property type="match status" value="1"/>
</dbReference>
<dbReference type="RefSeq" id="WP_311578465.1">
    <property type="nucleotide sequence ID" value="NZ_JAVRIF010000002.1"/>
</dbReference>
<evidence type="ECO:0000256" key="1">
    <source>
        <dbReference type="ARBA" id="ARBA00000312"/>
    </source>
</evidence>
<evidence type="ECO:0000256" key="14">
    <source>
        <dbReference type="PIRNR" id="PIRNR006135"/>
    </source>
</evidence>
<evidence type="ECO:0000256" key="9">
    <source>
        <dbReference type="ARBA" id="ARBA00022679"/>
    </source>
</evidence>
<comment type="similarity">
    <text evidence="7 14">Belongs to the CobU/CobP family.</text>
</comment>
<evidence type="ECO:0000256" key="12">
    <source>
        <dbReference type="ARBA" id="ARBA00022840"/>
    </source>
</evidence>
<accession>A0ABU2ZYQ8</accession>
<comment type="caution">
    <text evidence="15">The sequence shown here is derived from an EMBL/GenBank/DDBJ whole genome shotgun (WGS) entry which is preliminary data.</text>
</comment>
<comment type="function">
    <text evidence="4 14">Catalyzes ATP-dependent phosphorylation of adenosylcobinamide and addition of GMP to adenosylcobinamide phosphate.</text>
</comment>
<evidence type="ECO:0000256" key="10">
    <source>
        <dbReference type="ARBA" id="ARBA00022741"/>
    </source>
</evidence>
<dbReference type="InterPro" id="IPR003203">
    <property type="entry name" value="CobU/CobP"/>
</dbReference>
<organism evidence="15 16">
    <name type="scientific">Thalassotalea castellviae</name>
    <dbReference type="NCBI Taxonomy" id="3075612"/>
    <lineage>
        <taxon>Bacteria</taxon>
        <taxon>Pseudomonadati</taxon>
        <taxon>Pseudomonadota</taxon>
        <taxon>Gammaproteobacteria</taxon>
        <taxon>Alteromonadales</taxon>
        <taxon>Colwelliaceae</taxon>
        <taxon>Thalassotalea</taxon>
    </lineage>
</organism>
<dbReference type="GO" id="GO:0008820">
    <property type="term" value="F:cobinamide phosphate guanylyltransferase activity"/>
    <property type="evidence" value="ECO:0007669"/>
    <property type="project" value="UniProtKB-EC"/>
</dbReference>
<evidence type="ECO:0000256" key="6">
    <source>
        <dbReference type="ARBA" id="ARBA00005159"/>
    </source>
</evidence>
<evidence type="ECO:0000256" key="11">
    <source>
        <dbReference type="ARBA" id="ARBA00022777"/>
    </source>
</evidence>
<dbReference type="EC" id="2.7.1.156" evidence="14"/>
<keyword evidence="16" id="KW-1185">Reference proteome</keyword>
<dbReference type="InterPro" id="IPR027417">
    <property type="entry name" value="P-loop_NTPase"/>
</dbReference>
<keyword evidence="11 14" id="KW-0418">Kinase</keyword>
<reference evidence="15 16" key="1">
    <citation type="submission" date="2023-09" db="EMBL/GenBank/DDBJ databases">
        <authorList>
            <person name="Rey-Velasco X."/>
        </authorList>
    </citation>
    <scope>NUCLEOTIDE SEQUENCE [LARGE SCALE GENOMIC DNA]</scope>
    <source>
        <strain evidence="15 16">W431</strain>
    </source>
</reference>
<evidence type="ECO:0000256" key="3">
    <source>
        <dbReference type="ARBA" id="ARBA00001522"/>
    </source>
</evidence>